<organism evidence="8 11">
    <name type="scientific">Ligilactobacillus salivarius</name>
    <dbReference type="NCBI Taxonomy" id="1624"/>
    <lineage>
        <taxon>Bacteria</taxon>
        <taxon>Bacillati</taxon>
        <taxon>Bacillota</taxon>
        <taxon>Bacilli</taxon>
        <taxon>Lactobacillales</taxon>
        <taxon>Lactobacillaceae</taxon>
        <taxon>Ligilactobacillus</taxon>
    </lineage>
</organism>
<dbReference type="EMBL" id="CP007646">
    <property type="protein sequence ID" value="AIR10437.1"/>
    <property type="molecule type" value="Genomic_DNA"/>
</dbReference>
<dbReference type="GO" id="GO:0030170">
    <property type="term" value="F:pyridoxal phosphate binding"/>
    <property type="evidence" value="ECO:0007669"/>
    <property type="project" value="InterPro"/>
</dbReference>
<dbReference type="InterPro" id="IPR015422">
    <property type="entry name" value="PyrdxlP-dep_Trfase_small"/>
</dbReference>
<dbReference type="FunFam" id="3.40.640.10:FF:000033">
    <property type="entry name" value="Aspartate aminotransferase"/>
    <property type="match status" value="1"/>
</dbReference>
<dbReference type="SUPFAM" id="SSF53383">
    <property type="entry name" value="PLP-dependent transferases"/>
    <property type="match status" value="1"/>
</dbReference>
<dbReference type="EMBL" id="CP020858">
    <property type="protein sequence ID" value="ARU19436.1"/>
    <property type="molecule type" value="Genomic_DNA"/>
</dbReference>
<dbReference type="InterPro" id="IPR004839">
    <property type="entry name" value="Aminotransferase_I/II_large"/>
</dbReference>
<dbReference type="EC" id="2.6.1.-" evidence="6"/>
<dbReference type="InterPro" id="IPR004838">
    <property type="entry name" value="NHTrfase_class1_PyrdxlP-BS"/>
</dbReference>
<dbReference type="Proteomes" id="UP000029488">
    <property type="component" value="Chromosome"/>
</dbReference>
<evidence type="ECO:0000256" key="2">
    <source>
        <dbReference type="ARBA" id="ARBA00007441"/>
    </source>
</evidence>
<comment type="similarity">
    <text evidence="2 6">Belongs to the class-I pyridoxal-phosphate-dependent aminotransferase family.</text>
</comment>
<feature type="domain" description="Aminotransferase class I/classII large" evidence="7">
    <location>
        <begin position="31"/>
        <end position="385"/>
    </location>
</feature>
<reference evidence="9 12" key="3">
    <citation type="submission" date="2017-04" db="EMBL/GenBank/DDBJ databases">
        <title>Complete genome sequence of Lactobacillus salivarius ZLS006, a probiotic strain isolated from healthy piglet.</title>
        <authorList>
            <person name="Zhang D."/>
        </authorList>
    </citation>
    <scope>NUCLEOTIDE SEQUENCE [LARGE SCALE GENOMIC DNA]</scope>
    <source>
        <strain evidence="9 12">ZLS006</strain>
    </source>
</reference>
<evidence type="ECO:0000256" key="1">
    <source>
        <dbReference type="ARBA" id="ARBA00001933"/>
    </source>
</evidence>
<reference evidence="10 13" key="2">
    <citation type="submission" date="2016-05" db="EMBL/GenBank/DDBJ databases">
        <authorList>
            <person name="Lee J.-Y."/>
            <person name="Kim E.B."/>
            <person name="Choi Y.-J."/>
        </authorList>
    </citation>
    <scope>NUCLEOTIDE SEQUENCE [LARGE SCALE GENOMIC DNA]</scope>
    <source>
        <strain evidence="10 13">KLA006</strain>
    </source>
</reference>
<evidence type="ECO:0000313" key="11">
    <source>
        <dbReference type="Proteomes" id="UP000029488"/>
    </source>
</evidence>
<keyword evidence="5" id="KW-0663">Pyridoxal phosphate</keyword>
<dbReference type="KEGG" id="lsj:LSJ_0749"/>
<evidence type="ECO:0000313" key="10">
    <source>
        <dbReference type="EMBL" id="PAY48633.1"/>
    </source>
</evidence>
<dbReference type="Gene3D" id="3.40.640.10">
    <property type="entry name" value="Type I PLP-dependent aspartate aminotransferase-like (Major domain)"/>
    <property type="match status" value="1"/>
</dbReference>
<protein>
    <recommendedName>
        <fullName evidence="6">Aminotransferase</fullName>
        <ecNumber evidence="6">2.6.1.-</ecNumber>
    </recommendedName>
</protein>
<dbReference type="GO" id="GO:0006520">
    <property type="term" value="P:amino acid metabolic process"/>
    <property type="evidence" value="ECO:0007669"/>
    <property type="project" value="InterPro"/>
</dbReference>
<gene>
    <name evidence="10" type="ORF">A8C52_04860</name>
    <name evidence="9" type="ORF">B7R82_05320</name>
    <name evidence="8" type="ORF">LSJ_0749</name>
</gene>
<dbReference type="Proteomes" id="UP000195378">
    <property type="component" value="Chromosome"/>
</dbReference>
<accession>A0A089RV18</accession>
<dbReference type="Proteomes" id="UP000218139">
    <property type="component" value="Unassembled WGS sequence"/>
</dbReference>
<reference evidence="8 11" key="1">
    <citation type="journal article" date="2014" name="BMC Genomics">
        <title>Unusual genome complexity in Lactobacillus salivarius JCM1046.</title>
        <authorList>
            <person name="Raftis E.J."/>
            <person name="Forde B.M."/>
            <person name="Claesson M.J."/>
            <person name="O'Toole P.W."/>
        </authorList>
    </citation>
    <scope>NUCLEOTIDE SEQUENCE [LARGE SCALE GENOMIC DNA]</scope>
    <source>
        <strain evidence="8 11">JCM1046</strain>
    </source>
</reference>
<dbReference type="PANTHER" id="PTHR46383:SF1">
    <property type="entry name" value="ASPARTATE AMINOTRANSFERASE"/>
    <property type="match status" value="1"/>
</dbReference>
<dbReference type="GO" id="GO:0008483">
    <property type="term" value="F:transaminase activity"/>
    <property type="evidence" value="ECO:0007669"/>
    <property type="project" value="UniProtKB-KW"/>
</dbReference>
<evidence type="ECO:0000313" key="13">
    <source>
        <dbReference type="Proteomes" id="UP000218139"/>
    </source>
</evidence>
<evidence type="ECO:0000313" key="8">
    <source>
        <dbReference type="EMBL" id="AIR10437.1"/>
    </source>
</evidence>
<dbReference type="InterPro" id="IPR015421">
    <property type="entry name" value="PyrdxlP-dep_Trfase_major"/>
</dbReference>
<dbReference type="RefSeq" id="WP_034983144.1">
    <property type="nucleotide sequence ID" value="NZ_CP007646.1"/>
</dbReference>
<dbReference type="PRINTS" id="PR00753">
    <property type="entry name" value="ACCSYNTHASE"/>
</dbReference>
<dbReference type="Pfam" id="PF00155">
    <property type="entry name" value="Aminotran_1_2"/>
    <property type="match status" value="1"/>
</dbReference>
<keyword evidence="3 6" id="KW-0032">Aminotransferase</keyword>
<dbReference type="PROSITE" id="PS00105">
    <property type="entry name" value="AA_TRANSFER_CLASS_1"/>
    <property type="match status" value="1"/>
</dbReference>
<evidence type="ECO:0000259" key="7">
    <source>
        <dbReference type="Pfam" id="PF00155"/>
    </source>
</evidence>
<dbReference type="Gene3D" id="3.90.1150.10">
    <property type="entry name" value="Aspartate Aminotransferase, domain 1"/>
    <property type="match status" value="1"/>
</dbReference>
<evidence type="ECO:0000256" key="5">
    <source>
        <dbReference type="ARBA" id="ARBA00022898"/>
    </source>
</evidence>
<evidence type="ECO:0000256" key="4">
    <source>
        <dbReference type="ARBA" id="ARBA00022679"/>
    </source>
</evidence>
<comment type="cofactor">
    <cofactor evidence="1 6">
        <name>pyridoxal 5'-phosphate</name>
        <dbReference type="ChEBI" id="CHEBI:597326"/>
    </cofactor>
</comment>
<dbReference type="AlphaFoldDB" id="A0A089RV18"/>
<dbReference type="InterPro" id="IPR050596">
    <property type="entry name" value="AspAT/PAT-like"/>
</dbReference>
<evidence type="ECO:0000256" key="3">
    <source>
        <dbReference type="ARBA" id="ARBA00022576"/>
    </source>
</evidence>
<dbReference type="InterPro" id="IPR015424">
    <property type="entry name" value="PyrdxlP-dep_Trfase"/>
</dbReference>
<evidence type="ECO:0000313" key="9">
    <source>
        <dbReference type="EMBL" id="ARU19436.1"/>
    </source>
</evidence>
<dbReference type="EMBL" id="LXZO01000055">
    <property type="protein sequence ID" value="PAY48633.1"/>
    <property type="molecule type" value="Genomic_DNA"/>
</dbReference>
<evidence type="ECO:0000313" key="12">
    <source>
        <dbReference type="Proteomes" id="UP000195378"/>
    </source>
</evidence>
<proteinExistence type="inferred from homology"/>
<name>A0A089RV18_9LACO</name>
<keyword evidence="4 6" id="KW-0808">Transferase</keyword>
<dbReference type="PANTHER" id="PTHR46383">
    <property type="entry name" value="ASPARTATE AMINOTRANSFERASE"/>
    <property type="match status" value="1"/>
</dbReference>
<dbReference type="CDD" id="cd00609">
    <property type="entry name" value="AAT_like"/>
    <property type="match status" value="1"/>
</dbReference>
<evidence type="ECO:0000256" key="6">
    <source>
        <dbReference type="RuleBase" id="RU000481"/>
    </source>
</evidence>
<sequence length="393" mass="43021">MQISQRAKNIQPSATLALSTRANAMRAEGIDVINLTVGEPDFQTPKNIRDAAIAAINDGKADSYTPVLGIKELREKVAEVTNKDYNTNFTSDNVAVTTGGKFALYAIAQCLLNQGDEVIIPLPYWVSYGEQIKLSDGKPVFVKPSKGLKVTASDLESARTDKTVAMILNSPQNPSGLVYTKEELEEIGNWAVKNDIVIICDDMYGKLVYNGTRFVSLMDLSDDIRKQTILVSGLSKSYAMTGWRVGYAVADAEFIKKIAAVAGHSTSNLTAVSQYAALEALNGDQSSVSTMREAYEERLNKIYKELKEIPGFVFDSKPQGAFYLFPNVAKAAELVGCSNVSEFAEFLLEKAHVAVVPGVAFGMSDYIRISYAASLDNLEEAVKRIKMFVEERK</sequence>